<evidence type="ECO:0000313" key="2">
    <source>
        <dbReference type="EMBL" id="KAK4876654.1"/>
    </source>
</evidence>
<dbReference type="EMBL" id="JARPUR010000004">
    <property type="protein sequence ID" value="KAK4876654.1"/>
    <property type="molecule type" value="Genomic_DNA"/>
</dbReference>
<gene>
    <name evidence="2" type="ORF">RN001_009160</name>
</gene>
<keyword evidence="1" id="KW-0732">Signal</keyword>
<protein>
    <submittedName>
        <fullName evidence="2">Uncharacterized protein</fullName>
    </submittedName>
</protein>
<evidence type="ECO:0000313" key="3">
    <source>
        <dbReference type="Proteomes" id="UP001353858"/>
    </source>
</evidence>
<feature type="signal peptide" evidence="1">
    <location>
        <begin position="1"/>
        <end position="19"/>
    </location>
</feature>
<dbReference type="Proteomes" id="UP001353858">
    <property type="component" value="Unassembled WGS sequence"/>
</dbReference>
<dbReference type="AlphaFoldDB" id="A0AAN7P466"/>
<accession>A0AAN7P466</accession>
<reference evidence="3" key="1">
    <citation type="submission" date="2023-01" db="EMBL/GenBank/DDBJ databases">
        <title>Key to firefly adult light organ development and bioluminescence: homeobox transcription factors regulate luciferase expression and transportation to peroxisome.</title>
        <authorList>
            <person name="Fu X."/>
        </authorList>
    </citation>
    <scope>NUCLEOTIDE SEQUENCE [LARGE SCALE GENOMIC DNA]</scope>
</reference>
<proteinExistence type="predicted"/>
<organism evidence="2 3">
    <name type="scientific">Aquatica leii</name>
    <dbReference type="NCBI Taxonomy" id="1421715"/>
    <lineage>
        <taxon>Eukaryota</taxon>
        <taxon>Metazoa</taxon>
        <taxon>Ecdysozoa</taxon>
        <taxon>Arthropoda</taxon>
        <taxon>Hexapoda</taxon>
        <taxon>Insecta</taxon>
        <taxon>Pterygota</taxon>
        <taxon>Neoptera</taxon>
        <taxon>Endopterygota</taxon>
        <taxon>Coleoptera</taxon>
        <taxon>Polyphaga</taxon>
        <taxon>Elateriformia</taxon>
        <taxon>Elateroidea</taxon>
        <taxon>Lampyridae</taxon>
        <taxon>Luciolinae</taxon>
        <taxon>Aquatica</taxon>
    </lineage>
</organism>
<name>A0AAN7P466_9COLE</name>
<feature type="chain" id="PRO_5042977243" evidence="1">
    <location>
        <begin position="20"/>
        <end position="116"/>
    </location>
</feature>
<keyword evidence="3" id="KW-1185">Reference proteome</keyword>
<evidence type="ECO:0000256" key="1">
    <source>
        <dbReference type="SAM" id="SignalP"/>
    </source>
</evidence>
<sequence length="116" mass="12805">MKFFLLFLGLTVVIHCANAYEVIKLQSRAILPACDTASLDYVINCILTAIRTKLENIPCQLSDDNKKYIYQTIIKQLATILNIQINSCQALRTILDGLFTTVNGVVCTLLAILGLG</sequence>
<comment type="caution">
    <text evidence="2">The sequence shown here is derived from an EMBL/GenBank/DDBJ whole genome shotgun (WGS) entry which is preliminary data.</text>
</comment>